<dbReference type="InterPro" id="IPR028261">
    <property type="entry name" value="DPD_II"/>
</dbReference>
<dbReference type="Pfam" id="PF13187">
    <property type="entry name" value="Fer4_9"/>
    <property type="match status" value="1"/>
</dbReference>
<dbReference type="InterPro" id="IPR023753">
    <property type="entry name" value="FAD/NAD-binding_dom"/>
</dbReference>
<reference evidence="5" key="1">
    <citation type="submission" date="2020-09" db="EMBL/GenBank/DDBJ databases">
        <title>Desulfogranum mesoprofundum gen. nov., sp. nov., a novel mesophilic, sulfate-reducing chemolithoautotroph isolated from a deep-sea hydrothermal vent chimney in the Suiyo Seamount.</title>
        <authorList>
            <person name="Hashimoto Y."/>
            <person name="Nakagawa S."/>
        </authorList>
    </citation>
    <scope>NUCLEOTIDE SEQUENCE</scope>
    <source>
        <strain evidence="5">KT2</strain>
    </source>
</reference>
<dbReference type="InterPro" id="IPR017896">
    <property type="entry name" value="4Fe4S_Fe-S-bd"/>
</dbReference>
<dbReference type="RefSeq" id="WP_228855912.1">
    <property type="nucleotide sequence ID" value="NZ_AP024086.1"/>
</dbReference>
<dbReference type="Pfam" id="PF14691">
    <property type="entry name" value="Fer4_20"/>
    <property type="match status" value="1"/>
</dbReference>
<evidence type="ECO:0000256" key="3">
    <source>
        <dbReference type="ARBA" id="ARBA00023014"/>
    </source>
</evidence>
<dbReference type="PANTHER" id="PTHR42783">
    <property type="entry name" value="GLUTAMATE SYNTHASE [NADPH] SMALL CHAIN"/>
    <property type="match status" value="1"/>
</dbReference>
<gene>
    <name evidence="5" type="ORF">DGMP_04060</name>
</gene>
<dbReference type="InterPro" id="IPR017900">
    <property type="entry name" value="4Fe4S_Fe_S_CS"/>
</dbReference>
<dbReference type="PANTHER" id="PTHR42783:SF3">
    <property type="entry name" value="GLUTAMATE SYNTHASE [NADPH] SMALL CHAIN-RELATED"/>
    <property type="match status" value="1"/>
</dbReference>
<dbReference type="GO" id="GO:0051536">
    <property type="term" value="F:iron-sulfur cluster binding"/>
    <property type="evidence" value="ECO:0007669"/>
    <property type="project" value="UniProtKB-KW"/>
</dbReference>
<name>A0A8D5FEA1_9BACT</name>
<dbReference type="EMBL" id="AP024086">
    <property type="protein sequence ID" value="BCL59713.1"/>
    <property type="molecule type" value="Genomic_DNA"/>
</dbReference>
<dbReference type="PROSITE" id="PS00198">
    <property type="entry name" value="4FE4S_FER_1"/>
    <property type="match status" value="1"/>
</dbReference>
<sequence>MVGFIQALKDEGVEKAAELLMKTQALPGVCGRVCPAPCMTACNRDFFDGPVNIRSLERWVADNENLEIIPENDPQPLKFAVVGSGPAGLSCAFHLALSGQQVTLYEKSEKLGGVLRNGIPAYRLPEDVLDHDISRIVKLGVETVCTASVDKKELERLSRDNDAVIVCKGLGAPFAIGAAGEELDGVRQGLEYLAGCREEKQHPPLTGTVVVIGGGNTAIDCARTALRSGASLVKLVYRRSREEMPAIQEEIEEASREGVQILTQRQPVAFIGGSVVRGIVVAEVEPGEAEEDGRHRPVVTDRTMEISCDTVLLALGQRQDLELLPEGWTIENGRAVKENDLLNVWFAGDCLTGDGTVAHAIGNGRRTAFAALAVCSGKEIGQEKSYKSIVAPAHIRFSHFPVIQQHRDRHRQVPSWKNDFEEVNLGLPGPGEAERCFSCGRCTSCDTCLVYCPEGIIFRDGVGYSIDQEYCKGCGICVAECPRRAMEMIEK</sequence>
<evidence type="ECO:0000259" key="4">
    <source>
        <dbReference type="PROSITE" id="PS51379"/>
    </source>
</evidence>
<dbReference type="Proteomes" id="UP000826725">
    <property type="component" value="Chromosome"/>
</dbReference>
<dbReference type="Pfam" id="PF07992">
    <property type="entry name" value="Pyr_redox_2"/>
    <property type="match status" value="1"/>
</dbReference>
<dbReference type="KEGG" id="dbk:DGMP_04060"/>
<dbReference type="PROSITE" id="PS51379">
    <property type="entry name" value="4FE4S_FER_2"/>
    <property type="match status" value="1"/>
</dbReference>
<evidence type="ECO:0000256" key="2">
    <source>
        <dbReference type="ARBA" id="ARBA00023004"/>
    </source>
</evidence>
<dbReference type="GO" id="GO:0016491">
    <property type="term" value="F:oxidoreductase activity"/>
    <property type="evidence" value="ECO:0007669"/>
    <property type="project" value="InterPro"/>
</dbReference>
<evidence type="ECO:0000313" key="6">
    <source>
        <dbReference type="Proteomes" id="UP000826725"/>
    </source>
</evidence>
<accession>A0A8D5FEA1</accession>
<feature type="domain" description="4Fe-4S ferredoxin-type" evidence="4">
    <location>
        <begin position="462"/>
        <end position="491"/>
    </location>
</feature>
<evidence type="ECO:0000256" key="1">
    <source>
        <dbReference type="ARBA" id="ARBA00022723"/>
    </source>
</evidence>
<keyword evidence="6" id="KW-1185">Reference proteome</keyword>
<organism evidence="5 6">
    <name type="scientific">Desulfomarina profundi</name>
    <dbReference type="NCBI Taxonomy" id="2772557"/>
    <lineage>
        <taxon>Bacteria</taxon>
        <taxon>Pseudomonadati</taxon>
        <taxon>Thermodesulfobacteriota</taxon>
        <taxon>Desulfobulbia</taxon>
        <taxon>Desulfobulbales</taxon>
        <taxon>Desulfobulbaceae</taxon>
        <taxon>Desulfomarina</taxon>
    </lineage>
</organism>
<protein>
    <submittedName>
        <fullName evidence="5">NADPH-dependent glutamate synthase small subunit</fullName>
    </submittedName>
</protein>
<evidence type="ECO:0000313" key="5">
    <source>
        <dbReference type="EMBL" id="BCL59713.1"/>
    </source>
</evidence>
<keyword evidence="3" id="KW-0411">Iron-sulfur</keyword>
<proteinExistence type="predicted"/>
<dbReference type="GO" id="GO:0046872">
    <property type="term" value="F:metal ion binding"/>
    <property type="evidence" value="ECO:0007669"/>
    <property type="project" value="UniProtKB-KW"/>
</dbReference>
<keyword evidence="1" id="KW-0479">Metal-binding</keyword>
<dbReference type="AlphaFoldDB" id="A0A8D5FEA1"/>
<keyword evidence="2" id="KW-0408">Iron</keyword>